<dbReference type="AlphaFoldDB" id="A0A1J5P770"/>
<reference evidence="1" key="1">
    <citation type="submission" date="2016-10" db="EMBL/GenBank/DDBJ databases">
        <title>Sequence of Gallionella enrichment culture.</title>
        <authorList>
            <person name="Poehlein A."/>
            <person name="Muehling M."/>
            <person name="Daniel R."/>
        </authorList>
    </citation>
    <scope>NUCLEOTIDE SEQUENCE</scope>
</reference>
<proteinExistence type="predicted"/>
<evidence type="ECO:0000313" key="1">
    <source>
        <dbReference type="EMBL" id="OIQ63631.1"/>
    </source>
</evidence>
<sequence>MATQEGTQNPVYLTVTTGIGIAGDLSYDMLKSALEDASFETKLAALVPGAQLWVVKNIGNTIEIGLGLANNLAVRSRPCKT</sequence>
<gene>
    <name evidence="1" type="ORF">GALL_548280</name>
</gene>
<accession>A0A1J5P770</accession>
<protein>
    <submittedName>
        <fullName evidence="1">Uncharacterized protein</fullName>
    </submittedName>
</protein>
<organism evidence="1">
    <name type="scientific">mine drainage metagenome</name>
    <dbReference type="NCBI Taxonomy" id="410659"/>
    <lineage>
        <taxon>unclassified sequences</taxon>
        <taxon>metagenomes</taxon>
        <taxon>ecological metagenomes</taxon>
    </lineage>
</organism>
<comment type="caution">
    <text evidence="1">The sequence shown here is derived from an EMBL/GenBank/DDBJ whole genome shotgun (WGS) entry which is preliminary data.</text>
</comment>
<name>A0A1J5P770_9ZZZZ</name>
<dbReference type="EMBL" id="MLJW01008839">
    <property type="protein sequence ID" value="OIQ63631.1"/>
    <property type="molecule type" value="Genomic_DNA"/>
</dbReference>